<evidence type="ECO:0000313" key="4">
    <source>
        <dbReference type="Proteomes" id="UP000612746"/>
    </source>
</evidence>
<organism evidence="3 4">
    <name type="scientific">Umbelopsis vinacea</name>
    <dbReference type="NCBI Taxonomy" id="44442"/>
    <lineage>
        <taxon>Eukaryota</taxon>
        <taxon>Fungi</taxon>
        <taxon>Fungi incertae sedis</taxon>
        <taxon>Mucoromycota</taxon>
        <taxon>Mucoromycotina</taxon>
        <taxon>Umbelopsidomycetes</taxon>
        <taxon>Umbelopsidales</taxon>
        <taxon>Umbelopsidaceae</taxon>
        <taxon>Umbelopsis</taxon>
    </lineage>
</organism>
<reference evidence="3" key="1">
    <citation type="submission" date="2020-12" db="EMBL/GenBank/DDBJ databases">
        <title>Metabolic potential, ecology and presence of endohyphal bacteria is reflected in genomic diversity of Mucoromycotina.</title>
        <authorList>
            <person name="Muszewska A."/>
            <person name="Okrasinska A."/>
            <person name="Steczkiewicz K."/>
            <person name="Drgas O."/>
            <person name="Orlowska M."/>
            <person name="Perlinska-Lenart U."/>
            <person name="Aleksandrzak-Piekarczyk T."/>
            <person name="Szatraj K."/>
            <person name="Zielenkiewicz U."/>
            <person name="Pilsyk S."/>
            <person name="Malc E."/>
            <person name="Mieczkowski P."/>
            <person name="Kruszewska J.S."/>
            <person name="Biernat P."/>
            <person name="Pawlowska J."/>
        </authorList>
    </citation>
    <scope>NUCLEOTIDE SEQUENCE</scope>
    <source>
        <strain evidence="3">WA0000051536</strain>
    </source>
</reference>
<evidence type="ECO:0000313" key="3">
    <source>
        <dbReference type="EMBL" id="KAG2184042.1"/>
    </source>
</evidence>
<comment type="caution">
    <text evidence="3">The sequence shown here is derived from an EMBL/GenBank/DDBJ whole genome shotgun (WGS) entry which is preliminary data.</text>
</comment>
<dbReference type="Proteomes" id="UP000612746">
    <property type="component" value="Unassembled WGS sequence"/>
</dbReference>
<keyword evidence="4" id="KW-1185">Reference proteome</keyword>
<gene>
    <name evidence="3" type="ORF">INT44_009053</name>
</gene>
<dbReference type="GO" id="GO:0000224">
    <property type="term" value="F:peptide-N4-(N-acetyl-beta-glucosaminyl)asparagine amidase activity"/>
    <property type="evidence" value="ECO:0007669"/>
    <property type="project" value="TreeGrafter"/>
</dbReference>
<sequence length="750" mass="83741">MSFPEQTYLLALQNQGLTQIQVTTKLGITPQDTLKGSPSCTATVRVVYGNFLLQPVTNSNWSYKDYYSPRVEGSDTATPGYFSIRLARYENTLIEATATRRTSLYRITYSDYTQPAVLIDVANDLYDSFQMGQVAVKGENRIMGSGRYKASFGPDNSYFTAYFCADFNATFNNFQTFNHNGLSNSSHAIAQAGQHLGAVAYFNSADVSSLKPVMARIGISFISEDQACQNGEDEIPDSNFDSVRQAAQQLWNNALSRIIVDGGTTDQRKLFYSSLYRQMISPVDKTGENPDYVSDAYYDDFYCGWDIWHGVIPMLTLLQPEVTSGMVRTLIDLAENIGWMPDCRMSAPGWTQGGSNADNILGDFLIKLGKNYGGVDWEKGWQALMKDVNDQPPNDNWHWEGRGNVTFYNKYGFVPSHPETTWSNPIVSRRSATRTVEYAFNDFVIGLVARELGKFAEYQNFTGRASNWKNLWNPQVEDSGHSGFIQPKYEKDRMALGTIILLSFAAPPCEYIDRSVSSFECSCSVFTTNRNHLSCFLNPDGGEFYEESSWAYSFFIPQDQQGLIDTVGGPAEFISRLDTYFDNGYHDMGDEPAFMTPFQYIFAGRPDKAADRVRRLMNINYSTNIAGVPGNDDSGAMGSFVNWAMLGLYPVAGTDVYLITTPYFTSYTISLVAVNSTFTVQCSNLSKENIYIASMELNGQPINRAYLRHAEFAIPNVPSTLTLTMSNIWNGFGADTFPPSITKGLGVAVW</sequence>
<dbReference type="Pfam" id="PF07971">
    <property type="entry name" value="Glyco_hydro_92"/>
    <property type="match status" value="1"/>
</dbReference>
<dbReference type="InterPro" id="IPR012939">
    <property type="entry name" value="Glyco_hydro_92"/>
</dbReference>
<name>A0A8H7UJI7_9FUNG</name>
<evidence type="ECO:0000259" key="1">
    <source>
        <dbReference type="Pfam" id="PF07971"/>
    </source>
</evidence>
<dbReference type="Gene3D" id="1.20.1050.60">
    <property type="entry name" value="alpha-1,2-mannosidase"/>
    <property type="match status" value="1"/>
</dbReference>
<dbReference type="AlphaFoldDB" id="A0A8H7UJI7"/>
<dbReference type="PANTHER" id="PTHR12143">
    <property type="entry name" value="PEPTIDE N-GLYCANASE PNGASE -RELATED"/>
    <property type="match status" value="1"/>
</dbReference>
<dbReference type="InterPro" id="IPR041371">
    <property type="entry name" value="GH92_N"/>
</dbReference>
<dbReference type="GO" id="GO:0005634">
    <property type="term" value="C:nucleus"/>
    <property type="evidence" value="ECO:0007669"/>
    <property type="project" value="TreeGrafter"/>
</dbReference>
<dbReference type="InterPro" id="IPR050883">
    <property type="entry name" value="PNGase"/>
</dbReference>
<dbReference type="GO" id="GO:0030246">
    <property type="term" value="F:carbohydrate binding"/>
    <property type="evidence" value="ECO:0007669"/>
    <property type="project" value="InterPro"/>
</dbReference>
<dbReference type="SUPFAM" id="SSF48208">
    <property type="entry name" value="Six-hairpin glycosidases"/>
    <property type="match status" value="1"/>
</dbReference>
<feature type="domain" description="Glycosyl hydrolase family 92" evidence="1">
    <location>
        <begin position="226"/>
        <end position="713"/>
    </location>
</feature>
<accession>A0A8H7UJI7</accession>
<dbReference type="GO" id="GO:0005975">
    <property type="term" value="P:carbohydrate metabolic process"/>
    <property type="evidence" value="ECO:0007669"/>
    <property type="project" value="InterPro"/>
</dbReference>
<dbReference type="OrthoDB" id="2348006at2759"/>
<feature type="domain" description="Glycosyl hydrolase family 92 N-terminal" evidence="2">
    <location>
        <begin position="47"/>
        <end position="220"/>
    </location>
</feature>
<dbReference type="Pfam" id="PF17678">
    <property type="entry name" value="Glyco_hydro_92N"/>
    <property type="match status" value="1"/>
</dbReference>
<dbReference type="InterPro" id="IPR014718">
    <property type="entry name" value="GH-type_carb-bd"/>
</dbReference>
<dbReference type="PANTHER" id="PTHR12143:SF42">
    <property type="entry name" value="PUTATIVE SUBFAMILY (AFU_ORTHOLOGUE AFUA_6G13760)-RELATED"/>
    <property type="match status" value="1"/>
</dbReference>
<proteinExistence type="predicted"/>
<dbReference type="EMBL" id="JAEPRA010000006">
    <property type="protein sequence ID" value="KAG2184042.1"/>
    <property type="molecule type" value="Genomic_DNA"/>
</dbReference>
<dbReference type="GO" id="GO:0005829">
    <property type="term" value="C:cytosol"/>
    <property type="evidence" value="ECO:0007669"/>
    <property type="project" value="TreeGrafter"/>
</dbReference>
<dbReference type="Gene3D" id="2.70.98.10">
    <property type="match status" value="1"/>
</dbReference>
<dbReference type="Gene3D" id="3.30.2080.10">
    <property type="entry name" value="GH92 mannosidase domain"/>
    <property type="match status" value="1"/>
</dbReference>
<dbReference type="GO" id="GO:0006516">
    <property type="term" value="P:glycoprotein catabolic process"/>
    <property type="evidence" value="ECO:0007669"/>
    <property type="project" value="TreeGrafter"/>
</dbReference>
<evidence type="ECO:0000259" key="2">
    <source>
        <dbReference type="Pfam" id="PF17678"/>
    </source>
</evidence>
<dbReference type="Gene3D" id="1.20.1610.10">
    <property type="entry name" value="alpha-1,2-mannosidases domains"/>
    <property type="match status" value="1"/>
</dbReference>
<evidence type="ECO:0008006" key="5">
    <source>
        <dbReference type="Google" id="ProtNLM"/>
    </source>
</evidence>
<dbReference type="InterPro" id="IPR008928">
    <property type="entry name" value="6-hairpin_glycosidase_sf"/>
</dbReference>
<protein>
    <recommendedName>
        <fullName evidence="5">Glycoside hydrolase family 92 protein</fullName>
    </recommendedName>
</protein>